<dbReference type="Proteomes" id="UP000299102">
    <property type="component" value="Unassembled WGS sequence"/>
</dbReference>
<accession>A0A4C1UYC3</accession>
<feature type="compositionally biased region" description="Basic and acidic residues" evidence="4">
    <location>
        <begin position="57"/>
        <end position="70"/>
    </location>
</feature>
<dbReference type="Gene3D" id="2.20.25.240">
    <property type="match status" value="2"/>
</dbReference>
<sequence length="203" mass="23124">MNGEKFYRKHKAGGKKAKWECKMRRGNGCRAVLITENNVIVEIIDNHNHPHSGRSPRGLERNSDAPEPRLGDGVTGSDLKTEIWAVPTRQLSGADRPLEIQQARVVGLQGPLDVHQKEDRLHRRAHHHRQHLKPVFAQSQRGNPVIMIGQYRFNRVNKYGSRTRWVCVKAKAGCRASLHTMDNAIVRVWGFHDPMAHTSANRF</sequence>
<evidence type="ECO:0000256" key="1">
    <source>
        <dbReference type="ARBA" id="ARBA00022723"/>
    </source>
</evidence>
<name>A0A4C1UYC3_EUMVA</name>
<evidence type="ECO:0000313" key="7">
    <source>
        <dbReference type="Proteomes" id="UP000299102"/>
    </source>
</evidence>
<protein>
    <recommendedName>
        <fullName evidence="5">FLYWCH-type domain-containing protein</fullName>
    </recommendedName>
</protein>
<evidence type="ECO:0000313" key="6">
    <source>
        <dbReference type="EMBL" id="GBP31458.1"/>
    </source>
</evidence>
<keyword evidence="3" id="KW-0862">Zinc</keyword>
<comment type="caution">
    <text evidence="6">The sequence shown here is derived from an EMBL/GenBank/DDBJ whole genome shotgun (WGS) entry which is preliminary data.</text>
</comment>
<dbReference type="Pfam" id="PF04500">
    <property type="entry name" value="FLYWCH"/>
    <property type="match status" value="2"/>
</dbReference>
<dbReference type="GO" id="GO:0008270">
    <property type="term" value="F:zinc ion binding"/>
    <property type="evidence" value="ECO:0007669"/>
    <property type="project" value="UniProtKB-KW"/>
</dbReference>
<evidence type="ECO:0000256" key="2">
    <source>
        <dbReference type="ARBA" id="ARBA00022771"/>
    </source>
</evidence>
<dbReference type="EMBL" id="BGZK01000246">
    <property type="protein sequence ID" value="GBP31458.1"/>
    <property type="molecule type" value="Genomic_DNA"/>
</dbReference>
<evidence type="ECO:0000259" key="5">
    <source>
        <dbReference type="Pfam" id="PF04500"/>
    </source>
</evidence>
<keyword evidence="2" id="KW-0863">Zinc-finger</keyword>
<dbReference type="InterPro" id="IPR007588">
    <property type="entry name" value="Znf_FLYWCH"/>
</dbReference>
<feature type="domain" description="FLYWCH-type" evidence="5">
    <location>
        <begin position="136"/>
        <end position="189"/>
    </location>
</feature>
<organism evidence="6 7">
    <name type="scientific">Eumeta variegata</name>
    <name type="common">Bagworm moth</name>
    <name type="synonym">Eumeta japonica</name>
    <dbReference type="NCBI Taxonomy" id="151549"/>
    <lineage>
        <taxon>Eukaryota</taxon>
        <taxon>Metazoa</taxon>
        <taxon>Ecdysozoa</taxon>
        <taxon>Arthropoda</taxon>
        <taxon>Hexapoda</taxon>
        <taxon>Insecta</taxon>
        <taxon>Pterygota</taxon>
        <taxon>Neoptera</taxon>
        <taxon>Endopterygota</taxon>
        <taxon>Lepidoptera</taxon>
        <taxon>Glossata</taxon>
        <taxon>Ditrysia</taxon>
        <taxon>Tineoidea</taxon>
        <taxon>Psychidae</taxon>
        <taxon>Oiketicinae</taxon>
        <taxon>Eumeta</taxon>
    </lineage>
</organism>
<feature type="domain" description="FLYWCH-type" evidence="5">
    <location>
        <begin position="5"/>
        <end position="49"/>
    </location>
</feature>
<dbReference type="AlphaFoldDB" id="A0A4C1UYC3"/>
<proteinExistence type="predicted"/>
<reference evidence="6 7" key="1">
    <citation type="journal article" date="2019" name="Commun. Biol.">
        <title>The bagworm genome reveals a unique fibroin gene that provides high tensile strength.</title>
        <authorList>
            <person name="Kono N."/>
            <person name="Nakamura H."/>
            <person name="Ohtoshi R."/>
            <person name="Tomita M."/>
            <person name="Numata K."/>
            <person name="Arakawa K."/>
        </authorList>
    </citation>
    <scope>NUCLEOTIDE SEQUENCE [LARGE SCALE GENOMIC DNA]</scope>
</reference>
<evidence type="ECO:0000256" key="3">
    <source>
        <dbReference type="ARBA" id="ARBA00022833"/>
    </source>
</evidence>
<keyword evidence="7" id="KW-1185">Reference proteome</keyword>
<gene>
    <name evidence="6" type="ORF">EVAR_17948_1</name>
</gene>
<keyword evidence="1" id="KW-0479">Metal-binding</keyword>
<feature type="region of interest" description="Disordered" evidence="4">
    <location>
        <begin position="46"/>
        <end position="76"/>
    </location>
</feature>
<evidence type="ECO:0000256" key="4">
    <source>
        <dbReference type="SAM" id="MobiDB-lite"/>
    </source>
</evidence>
<dbReference type="OrthoDB" id="7962512at2759"/>